<dbReference type="AlphaFoldDB" id="A0A0S7XSC4"/>
<comment type="caution">
    <text evidence="2">The sequence shown here is derived from an EMBL/GenBank/DDBJ whole genome shotgun (WGS) entry which is preliminary data.</text>
</comment>
<dbReference type="PANTHER" id="PTHR41368:SF1">
    <property type="entry name" value="PROTEIN YGHO"/>
    <property type="match status" value="1"/>
</dbReference>
<name>A0A0S7XSC4_UNCSA</name>
<sequence length="377" mass="44148">MKTQEVNIKQMETKKDLMEFIKFPWKIHKNDKNWVPPLIGERKDFFNEDKNPFFKHAEVVFYLAKENGKIVGRIAGIVNYNHIEFQNEKAGFFGFFECVEDYEVAKVLLDTVRNWLKSKGMEIMRGPANFSSNEEWGFLVEGFDSPPVFMMTYNPKYYLDFMERYGMRKAKDLYAYFIDKSSPPPQRVVKMAENIKQKGGINIHSVDMKNLKNEVEKIKTVYNSAWFQNWGFVPMTDEEFDHMVGGLKKIVDPHLVFIAEVDGKPAGFSLAVPDVNQVLHRINGRLFPFGLFRLLWHSKIKDKIDGVRIITMGVSPEFQKKGIDTVFYVETFKVGVQRGYSWAEMSWVLEDNVKMNRILDLLGAKLYKKYRIYEIEI</sequence>
<protein>
    <recommendedName>
        <fullName evidence="1">N-acetyltransferase domain-containing protein</fullName>
    </recommendedName>
</protein>
<feature type="domain" description="N-acetyltransferase" evidence="1">
    <location>
        <begin position="201"/>
        <end position="377"/>
    </location>
</feature>
<gene>
    <name evidence="2" type="ORF">AMJ44_10390</name>
</gene>
<dbReference type="InterPro" id="IPR000182">
    <property type="entry name" value="GNAT_dom"/>
</dbReference>
<dbReference type="Proteomes" id="UP000051861">
    <property type="component" value="Unassembled WGS sequence"/>
</dbReference>
<feature type="domain" description="N-acetyltransferase" evidence="1">
    <location>
        <begin position="6"/>
        <end position="172"/>
    </location>
</feature>
<evidence type="ECO:0000259" key="1">
    <source>
        <dbReference type="PROSITE" id="PS51186"/>
    </source>
</evidence>
<dbReference type="SUPFAM" id="SSF55729">
    <property type="entry name" value="Acyl-CoA N-acyltransferases (Nat)"/>
    <property type="match status" value="1"/>
</dbReference>
<dbReference type="GO" id="GO:0016747">
    <property type="term" value="F:acyltransferase activity, transferring groups other than amino-acyl groups"/>
    <property type="evidence" value="ECO:0007669"/>
    <property type="project" value="InterPro"/>
</dbReference>
<dbReference type="InterPro" id="IPR039968">
    <property type="entry name" value="BcerS-like"/>
</dbReference>
<dbReference type="PROSITE" id="PS51186">
    <property type="entry name" value="GNAT"/>
    <property type="match status" value="2"/>
</dbReference>
<accession>A0A0S7XSC4</accession>
<dbReference type="PANTHER" id="PTHR41368">
    <property type="entry name" value="PROTEIN YGHO"/>
    <property type="match status" value="1"/>
</dbReference>
<dbReference type="InterPro" id="IPR016181">
    <property type="entry name" value="Acyl_CoA_acyltransferase"/>
</dbReference>
<evidence type="ECO:0000313" key="2">
    <source>
        <dbReference type="EMBL" id="KPJ65378.1"/>
    </source>
</evidence>
<dbReference type="EMBL" id="LIZX01000121">
    <property type="protein sequence ID" value="KPJ65378.1"/>
    <property type="molecule type" value="Genomic_DNA"/>
</dbReference>
<proteinExistence type="predicted"/>
<organism evidence="2 3">
    <name type="scientific">candidate division WOR-1 bacterium DG_54_3</name>
    <dbReference type="NCBI Taxonomy" id="1703775"/>
    <lineage>
        <taxon>Bacteria</taxon>
        <taxon>Bacillati</taxon>
        <taxon>Saganbacteria</taxon>
    </lineage>
</organism>
<dbReference type="PATRIC" id="fig|1703775.3.peg.868"/>
<dbReference type="Gene3D" id="3.40.630.30">
    <property type="match status" value="1"/>
</dbReference>
<reference evidence="2 3" key="1">
    <citation type="journal article" date="2015" name="Microbiome">
        <title>Genomic resolution of linkages in carbon, nitrogen, and sulfur cycling among widespread estuary sediment bacteria.</title>
        <authorList>
            <person name="Baker B.J."/>
            <person name="Lazar C.S."/>
            <person name="Teske A.P."/>
            <person name="Dick G.J."/>
        </authorList>
    </citation>
    <scope>NUCLEOTIDE SEQUENCE [LARGE SCALE GENOMIC DNA]</scope>
    <source>
        <strain evidence="2">DG_54_3</strain>
    </source>
</reference>
<evidence type="ECO:0000313" key="3">
    <source>
        <dbReference type="Proteomes" id="UP000051861"/>
    </source>
</evidence>